<sequence>MQASNWDGMTTGSKSQEDFGRFLIVDLSYGLIQFKTSRIISEPLTLNPFFVEYYWREYNGIIPSDAIPGGFDSAGNPTYIGQIPYRGPRLLPATINKDCNTAYSTVYGREVTADTHVKILCSKNQDRYSWIPTRYEDLHLLTTCQLVVGGMEKENTLYIGRIYHDRKTRIGKVYDSHTSREGLLVPYKGKEIEFMSFEVLAYNCTLNPLCGVINVEST</sequence>
<comment type="caution">
    <text evidence="1">The sequence shown here is derived from an EMBL/GenBank/DDBJ whole genome shotgun (WGS) entry which is preliminary data.</text>
</comment>
<dbReference type="EMBL" id="VTPC01090540">
    <property type="protein sequence ID" value="KAF2883236.1"/>
    <property type="molecule type" value="Genomic_DNA"/>
</dbReference>
<dbReference type="InterPro" id="IPR006616">
    <property type="entry name" value="DM9_repeat"/>
</dbReference>
<dbReference type="SMART" id="SM00696">
    <property type="entry name" value="DM9"/>
    <property type="match status" value="2"/>
</dbReference>
<gene>
    <name evidence="1" type="ORF">ILUMI_22941</name>
</gene>
<dbReference type="PANTHER" id="PTHR31649">
    <property type="entry name" value="AGAP009604-PA"/>
    <property type="match status" value="1"/>
</dbReference>
<dbReference type="Pfam" id="PF11901">
    <property type="entry name" value="DM9"/>
    <property type="match status" value="1"/>
</dbReference>
<dbReference type="OrthoDB" id="6692098at2759"/>
<proteinExistence type="predicted"/>
<keyword evidence="2" id="KW-1185">Reference proteome</keyword>
<dbReference type="AlphaFoldDB" id="A0A8K0CCX9"/>
<name>A0A8K0CCX9_IGNLU</name>
<dbReference type="Proteomes" id="UP000801492">
    <property type="component" value="Unassembled WGS sequence"/>
</dbReference>
<dbReference type="PANTHER" id="PTHR31649:SF10">
    <property type="entry name" value="IP19903P-RELATED"/>
    <property type="match status" value="1"/>
</dbReference>
<reference evidence="1" key="1">
    <citation type="submission" date="2019-08" db="EMBL/GenBank/DDBJ databases">
        <title>The genome of the North American firefly Photinus pyralis.</title>
        <authorList>
            <consortium name="Photinus pyralis genome working group"/>
            <person name="Fallon T.R."/>
            <person name="Sander Lower S.E."/>
            <person name="Weng J.-K."/>
        </authorList>
    </citation>
    <scope>NUCLEOTIDE SEQUENCE</scope>
    <source>
        <strain evidence="1">TRF0915ILg1</strain>
        <tissue evidence="1">Whole body</tissue>
    </source>
</reference>
<protein>
    <submittedName>
        <fullName evidence="1">Uncharacterized protein</fullName>
    </submittedName>
</protein>
<organism evidence="1 2">
    <name type="scientific">Ignelater luminosus</name>
    <name type="common">Cucubano</name>
    <name type="synonym">Pyrophorus luminosus</name>
    <dbReference type="NCBI Taxonomy" id="2038154"/>
    <lineage>
        <taxon>Eukaryota</taxon>
        <taxon>Metazoa</taxon>
        <taxon>Ecdysozoa</taxon>
        <taxon>Arthropoda</taxon>
        <taxon>Hexapoda</taxon>
        <taxon>Insecta</taxon>
        <taxon>Pterygota</taxon>
        <taxon>Neoptera</taxon>
        <taxon>Endopterygota</taxon>
        <taxon>Coleoptera</taxon>
        <taxon>Polyphaga</taxon>
        <taxon>Elateriformia</taxon>
        <taxon>Elateroidea</taxon>
        <taxon>Elateridae</taxon>
        <taxon>Agrypninae</taxon>
        <taxon>Pyrophorini</taxon>
        <taxon>Ignelater</taxon>
    </lineage>
</organism>
<evidence type="ECO:0000313" key="2">
    <source>
        <dbReference type="Proteomes" id="UP000801492"/>
    </source>
</evidence>
<evidence type="ECO:0000313" key="1">
    <source>
        <dbReference type="EMBL" id="KAF2883236.1"/>
    </source>
</evidence>
<accession>A0A8K0CCX9</accession>